<dbReference type="PANTHER" id="PTHR46499">
    <property type="entry name" value="QUEUINE TRNA-RIBOSYLTRANSFERASE"/>
    <property type="match status" value="1"/>
</dbReference>
<dbReference type="InterPro" id="IPR036511">
    <property type="entry name" value="TGT-like_sf"/>
</dbReference>
<feature type="binding site" evidence="7">
    <location>
        <position position="336"/>
    </location>
    <ligand>
        <name>Zn(2+)</name>
        <dbReference type="ChEBI" id="CHEBI:29105"/>
    </ligand>
</feature>
<reference evidence="9 10" key="1">
    <citation type="submission" date="2015-05" db="EMBL/GenBank/DDBJ databases">
        <authorList>
            <person name="Wang D.B."/>
            <person name="Wang M."/>
        </authorList>
    </citation>
    <scope>NUCLEOTIDE SEQUENCE [LARGE SCALE GENOMIC DNA]</scope>
    <source>
        <strain evidence="9 10">IMCC 12053</strain>
    </source>
</reference>
<organism evidence="9 10">
    <name type="scientific">Celeribacter marinus</name>
    <dbReference type="NCBI Taxonomy" id="1397108"/>
    <lineage>
        <taxon>Bacteria</taxon>
        <taxon>Pseudomonadati</taxon>
        <taxon>Pseudomonadota</taxon>
        <taxon>Alphaproteobacteria</taxon>
        <taxon>Rhodobacterales</taxon>
        <taxon>Roseobacteraceae</taxon>
        <taxon>Celeribacter</taxon>
    </lineage>
</organism>
<evidence type="ECO:0000256" key="7">
    <source>
        <dbReference type="HAMAP-Rule" id="MF_00168"/>
    </source>
</evidence>
<dbReference type="FunFam" id="3.20.20.105:FF:000001">
    <property type="entry name" value="Queuine tRNA-ribosyltransferase"/>
    <property type="match status" value="1"/>
</dbReference>
<dbReference type="InterPro" id="IPR002616">
    <property type="entry name" value="tRNA_ribo_trans-like"/>
</dbReference>
<evidence type="ECO:0000313" key="9">
    <source>
        <dbReference type="EMBL" id="ALI56208.1"/>
    </source>
</evidence>
<dbReference type="Pfam" id="PF01702">
    <property type="entry name" value="TGT"/>
    <property type="match status" value="1"/>
</dbReference>
<dbReference type="EC" id="2.4.2.29" evidence="7"/>
<feature type="binding site" evidence="7">
    <location>
        <position position="190"/>
    </location>
    <ligand>
        <name>substrate</name>
    </ligand>
</feature>
<feature type="active site" description="Proton acceptor" evidence="7">
    <location>
        <position position="93"/>
    </location>
</feature>
<keyword evidence="5 7" id="KW-0671">Queuosine biosynthesis</keyword>
<keyword evidence="3 7" id="KW-0808">Transferase</keyword>
<feature type="binding site" evidence="7">
    <location>
        <position position="147"/>
    </location>
    <ligand>
        <name>substrate</name>
    </ligand>
</feature>
<feature type="active site" description="Nucleophile" evidence="7">
    <location>
        <position position="267"/>
    </location>
</feature>
<dbReference type="RefSeq" id="WP_062219031.1">
    <property type="nucleotide sequence ID" value="NZ_CBFHKW010000040.1"/>
</dbReference>
<dbReference type="GO" id="GO:0008616">
    <property type="term" value="P:tRNA queuosine(34) biosynthetic process"/>
    <property type="evidence" value="ECO:0007669"/>
    <property type="project" value="UniProtKB-UniRule"/>
</dbReference>
<evidence type="ECO:0000256" key="1">
    <source>
        <dbReference type="ARBA" id="ARBA00004691"/>
    </source>
</evidence>
<feature type="binding site" evidence="7">
    <location>
        <position position="307"/>
    </location>
    <ligand>
        <name>Zn(2+)</name>
        <dbReference type="ChEBI" id="CHEBI:29105"/>
    </ligand>
</feature>
<evidence type="ECO:0000256" key="5">
    <source>
        <dbReference type="ARBA" id="ARBA00022785"/>
    </source>
</evidence>
<dbReference type="OrthoDB" id="9805417at2"/>
<dbReference type="SUPFAM" id="SSF51713">
    <property type="entry name" value="tRNA-guanine transglycosylase"/>
    <property type="match status" value="1"/>
</dbReference>
<proteinExistence type="inferred from homology"/>
<dbReference type="HAMAP" id="MF_00168">
    <property type="entry name" value="Q_tRNA_Tgt"/>
    <property type="match status" value="1"/>
</dbReference>
<feature type="binding site" evidence="7">
    <location>
        <position position="217"/>
    </location>
    <ligand>
        <name>substrate</name>
    </ligand>
</feature>
<sequence length="376" mass="41438">MTQRFSFSLAATDGKARTGVISTPRGDIRTPAFMPVGTAATVKAMMPESVAATGADILLGNTYHLMLRPTAERIDRLGGLHKFMNWDKPILTDSGGFQVMSLAELRKLTEKGVTFRSHIDGSKHELTPERSMEIQRLLGSDIVMAFDECPALPADRARITESMRLSMRWAERSREAFGDRPGHALFGIQQGGLEQDLRGESAEALTKIGFEGYAIGGLAVGEGQEAMFDCLDYAPDQLPQDKPRYLMGVGKPDDIVGAVKRGVDMMDCVLPSRSGRTGQAFTRRGVVNIKNARHADDPRPLDEACTCPACSKYSRAYLHHVFRAGEMISGMLLTWHNLHYYQEIMQGMRDAIAAGTFAAWEKQFHDTRALGDIEPV</sequence>
<evidence type="ECO:0000256" key="4">
    <source>
        <dbReference type="ARBA" id="ARBA00022694"/>
    </source>
</evidence>
<dbReference type="AlphaFoldDB" id="A0A0P0ADD3"/>
<accession>A0A0P0ADD3</accession>
<feature type="region of interest" description="RNA binding" evidence="7">
    <location>
        <begin position="248"/>
        <end position="254"/>
    </location>
</feature>
<dbReference type="PANTHER" id="PTHR46499:SF1">
    <property type="entry name" value="QUEUINE TRNA-RIBOSYLTRANSFERASE"/>
    <property type="match status" value="1"/>
</dbReference>
<dbReference type="GO" id="GO:0005829">
    <property type="term" value="C:cytosol"/>
    <property type="evidence" value="ECO:0007669"/>
    <property type="project" value="TreeGrafter"/>
</dbReference>
<dbReference type="Proteomes" id="UP000064920">
    <property type="component" value="Chromosome"/>
</dbReference>
<gene>
    <name evidence="7" type="primary">tgt</name>
    <name evidence="9" type="ORF">IMCC12053_2261</name>
</gene>
<dbReference type="NCBIfam" id="TIGR00430">
    <property type="entry name" value="Q_tRNA_tgt"/>
    <property type="match status" value="1"/>
</dbReference>
<feature type="binding site" evidence="7">
    <location>
        <begin position="93"/>
        <end position="97"/>
    </location>
    <ligand>
        <name>substrate</name>
    </ligand>
</feature>
<name>A0A0P0ADD3_9RHOB</name>
<keyword evidence="2 7" id="KW-0328">Glycosyltransferase</keyword>
<evidence type="ECO:0000256" key="3">
    <source>
        <dbReference type="ARBA" id="ARBA00022679"/>
    </source>
</evidence>
<evidence type="ECO:0000313" key="10">
    <source>
        <dbReference type="Proteomes" id="UP000064920"/>
    </source>
</evidence>
<dbReference type="Gene3D" id="3.20.20.105">
    <property type="entry name" value="Queuine tRNA-ribosyltransferase-like"/>
    <property type="match status" value="1"/>
</dbReference>
<comment type="caution">
    <text evidence="7">Lacks conserved residue(s) required for the propagation of feature annotation.</text>
</comment>
<dbReference type="GO" id="GO:0008479">
    <property type="term" value="F:tRNA-guanosine(34) queuine transglycosylase activity"/>
    <property type="evidence" value="ECO:0007669"/>
    <property type="project" value="UniProtKB-UniRule"/>
</dbReference>
<evidence type="ECO:0000259" key="8">
    <source>
        <dbReference type="Pfam" id="PF01702"/>
    </source>
</evidence>
<protein>
    <recommendedName>
        <fullName evidence="7">Queuine tRNA-ribosyltransferase</fullName>
        <ecNumber evidence="7">2.4.2.29</ecNumber>
    </recommendedName>
    <alternativeName>
        <fullName evidence="7">Guanine insertion enzyme</fullName>
    </alternativeName>
    <alternativeName>
        <fullName evidence="7">tRNA-guanine transglycosylase</fullName>
    </alternativeName>
</protein>
<dbReference type="PATRIC" id="fig|1397108.4.peg.2312"/>
<dbReference type="NCBIfam" id="TIGR00449">
    <property type="entry name" value="tgt_general"/>
    <property type="match status" value="1"/>
</dbReference>
<comment type="subunit">
    <text evidence="7">Homodimer. Within each dimer, one monomer is responsible for RNA recognition and catalysis, while the other monomer binds to the replacement base PreQ1.</text>
</comment>
<dbReference type="EMBL" id="CP012023">
    <property type="protein sequence ID" value="ALI56208.1"/>
    <property type="molecule type" value="Genomic_DNA"/>
</dbReference>
<evidence type="ECO:0000256" key="2">
    <source>
        <dbReference type="ARBA" id="ARBA00022676"/>
    </source>
</evidence>
<feature type="domain" description="tRNA-guanine(15) transglycosylase-like" evidence="8">
    <location>
        <begin position="15"/>
        <end position="367"/>
    </location>
</feature>
<dbReference type="InterPro" id="IPR004803">
    <property type="entry name" value="TGT"/>
</dbReference>
<feature type="binding site" evidence="7">
    <location>
        <position position="310"/>
    </location>
    <ligand>
        <name>Zn(2+)</name>
        <dbReference type="ChEBI" id="CHEBI:29105"/>
    </ligand>
</feature>
<comment type="similarity">
    <text evidence="7">Belongs to the queuine tRNA-ribosyltransferase family.</text>
</comment>
<keyword evidence="4 7" id="KW-0819">tRNA processing</keyword>
<dbReference type="STRING" id="1397108.IMCC12053_2261"/>
<comment type="catalytic activity">
    <reaction evidence="6 7">
        <text>7-aminomethyl-7-carbaguanine + guanosine(34) in tRNA = 7-aminomethyl-7-carbaguanosine(34) in tRNA + guanine</text>
        <dbReference type="Rhea" id="RHEA:24104"/>
        <dbReference type="Rhea" id="RHEA-COMP:10341"/>
        <dbReference type="Rhea" id="RHEA-COMP:10342"/>
        <dbReference type="ChEBI" id="CHEBI:16235"/>
        <dbReference type="ChEBI" id="CHEBI:58703"/>
        <dbReference type="ChEBI" id="CHEBI:74269"/>
        <dbReference type="ChEBI" id="CHEBI:82833"/>
        <dbReference type="EC" id="2.4.2.29"/>
    </reaction>
</comment>
<comment type="cofactor">
    <cofactor evidence="7">
        <name>Zn(2+)</name>
        <dbReference type="ChEBI" id="CHEBI:29105"/>
    </cofactor>
    <text evidence="7">Binds 1 zinc ion per subunit.</text>
</comment>
<dbReference type="InterPro" id="IPR050076">
    <property type="entry name" value="ArchSynthase1/Queuine_TRR"/>
</dbReference>
<keyword evidence="7" id="KW-0479">Metal-binding</keyword>
<comment type="pathway">
    <text evidence="1 7">tRNA modification; tRNA-queuosine biosynthesis.</text>
</comment>
<keyword evidence="7" id="KW-0862">Zinc</keyword>
<evidence type="ECO:0000256" key="6">
    <source>
        <dbReference type="ARBA" id="ARBA00050112"/>
    </source>
</evidence>
<comment type="function">
    <text evidence="7">Catalyzes the base-exchange of a guanine (G) residue with the queuine precursor 7-aminomethyl-7-deazaguanine (PreQ1) at position 34 (anticodon wobble position) in tRNAs with GU(N) anticodons (tRNA-Asp, -Asn, -His and -Tyr). Catalysis occurs through a double-displacement mechanism. The nucleophile active site attacks the C1' of nucleotide 34 to detach the guanine base from the RNA, forming a covalent enzyme-RNA intermediate. The proton acceptor active site deprotonates the incoming PreQ1, allowing a nucleophilic attack on the C1' of the ribose to form the product. After dissociation, two additional enzymatic reactions on the tRNA convert PreQ1 to queuine (Q), resulting in the hypermodified nucleoside queuosine (7-(((4,5-cis-dihydroxy-2-cyclopenten-1-yl)amino)methyl)-7-deazaguanosine).</text>
</comment>
<dbReference type="KEGG" id="cmar:IMCC12053_2261"/>
<feature type="binding site" evidence="7">
    <location>
        <position position="305"/>
    </location>
    <ligand>
        <name>Zn(2+)</name>
        <dbReference type="ChEBI" id="CHEBI:29105"/>
    </ligand>
</feature>
<dbReference type="GO" id="GO:0046872">
    <property type="term" value="F:metal ion binding"/>
    <property type="evidence" value="ECO:0007669"/>
    <property type="project" value="UniProtKB-KW"/>
</dbReference>
<keyword evidence="10" id="KW-1185">Reference proteome</keyword>
<dbReference type="UniPathway" id="UPA00392"/>